<dbReference type="PROSITE" id="PS50893">
    <property type="entry name" value="ABC_TRANSPORTER_2"/>
    <property type="match status" value="1"/>
</dbReference>
<comment type="subcellular location">
    <subcellularLocation>
        <location evidence="1">Cell membrane</location>
        <topology evidence="1">Multi-pass membrane protein</topology>
    </subcellularLocation>
</comment>
<evidence type="ECO:0000256" key="7">
    <source>
        <dbReference type="SAM" id="Phobius"/>
    </source>
</evidence>
<feature type="transmembrane region" description="Helical" evidence="7">
    <location>
        <begin position="152"/>
        <end position="170"/>
    </location>
</feature>
<protein>
    <submittedName>
        <fullName evidence="10">ATP-binding cassette subfamily C protein</fullName>
    </submittedName>
</protein>
<dbReference type="PANTHER" id="PTHR24221">
    <property type="entry name" value="ATP-BINDING CASSETTE SUB-FAMILY B"/>
    <property type="match status" value="1"/>
</dbReference>
<dbReference type="SUPFAM" id="SSF52540">
    <property type="entry name" value="P-loop containing nucleoside triphosphate hydrolases"/>
    <property type="match status" value="1"/>
</dbReference>
<feature type="transmembrane region" description="Helical" evidence="7">
    <location>
        <begin position="237"/>
        <end position="256"/>
    </location>
</feature>
<feature type="transmembrane region" description="Helical" evidence="7">
    <location>
        <begin position="127"/>
        <end position="146"/>
    </location>
</feature>
<keyword evidence="2 7" id="KW-0812">Transmembrane</keyword>
<dbReference type="Gene3D" id="3.40.50.300">
    <property type="entry name" value="P-loop containing nucleotide triphosphate hydrolases"/>
    <property type="match status" value="1"/>
</dbReference>
<dbReference type="InterPro" id="IPR003439">
    <property type="entry name" value="ABC_transporter-like_ATP-bd"/>
</dbReference>
<dbReference type="Gene3D" id="1.20.1560.10">
    <property type="entry name" value="ABC transporter type 1, transmembrane domain"/>
    <property type="match status" value="1"/>
</dbReference>
<dbReference type="InterPro" id="IPR027417">
    <property type="entry name" value="P-loop_NTPase"/>
</dbReference>
<feature type="transmembrane region" description="Helical" evidence="7">
    <location>
        <begin position="53"/>
        <end position="73"/>
    </location>
</feature>
<keyword evidence="5 7" id="KW-1133">Transmembrane helix</keyword>
<dbReference type="SUPFAM" id="SSF90123">
    <property type="entry name" value="ABC transporter transmembrane region"/>
    <property type="match status" value="1"/>
</dbReference>
<dbReference type="SMART" id="SM00382">
    <property type="entry name" value="AAA"/>
    <property type="match status" value="1"/>
</dbReference>
<dbReference type="InterPro" id="IPR003593">
    <property type="entry name" value="AAA+_ATPase"/>
</dbReference>
<dbReference type="InterPro" id="IPR011527">
    <property type="entry name" value="ABC1_TM_dom"/>
</dbReference>
<dbReference type="PANTHER" id="PTHR24221:SF654">
    <property type="entry name" value="ATP-BINDING CASSETTE SUB-FAMILY B MEMBER 6"/>
    <property type="match status" value="1"/>
</dbReference>
<evidence type="ECO:0000259" key="9">
    <source>
        <dbReference type="PROSITE" id="PS50929"/>
    </source>
</evidence>
<evidence type="ECO:0000256" key="2">
    <source>
        <dbReference type="ARBA" id="ARBA00022692"/>
    </source>
</evidence>
<dbReference type="GO" id="GO:0005524">
    <property type="term" value="F:ATP binding"/>
    <property type="evidence" value="ECO:0007669"/>
    <property type="project" value="UniProtKB-KW"/>
</dbReference>
<evidence type="ECO:0000256" key="5">
    <source>
        <dbReference type="ARBA" id="ARBA00022989"/>
    </source>
</evidence>
<feature type="domain" description="ABC transmembrane type-1" evidence="9">
    <location>
        <begin position="18"/>
        <end position="294"/>
    </location>
</feature>
<dbReference type="EMBL" id="JBEPLO010000001">
    <property type="protein sequence ID" value="MET3557042.1"/>
    <property type="molecule type" value="Genomic_DNA"/>
</dbReference>
<feature type="domain" description="ABC transporter" evidence="8">
    <location>
        <begin position="324"/>
        <end position="520"/>
    </location>
</feature>
<gene>
    <name evidence="10" type="ORF">ABID29_000151</name>
</gene>
<comment type="caution">
    <text evidence="10">The sequence shown here is derived from an EMBL/GenBank/DDBJ whole genome shotgun (WGS) entry which is preliminary data.</text>
</comment>
<dbReference type="PROSITE" id="PS50929">
    <property type="entry name" value="ABC_TM1F"/>
    <property type="match status" value="1"/>
</dbReference>
<dbReference type="InterPro" id="IPR039421">
    <property type="entry name" value="Type_1_exporter"/>
</dbReference>
<evidence type="ECO:0000256" key="6">
    <source>
        <dbReference type="ARBA" id="ARBA00023136"/>
    </source>
</evidence>
<evidence type="ECO:0000313" key="11">
    <source>
        <dbReference type="Proteomes" id="UP001549122"/>
    </source>
</evidence>
<evidence type="ECO:0000256" key="4">
    <source>
        <dbReference type="ARBA" id="ARBA00022840"/>
    </source>
</evidence>
<keyword evidence="11" id="KW-1185">Reference proteome</keyword>
<keyword evidence="4 10" id="KW-0067">ATP-binding</keyword>
<name>A0ABV2FEQ6_9STRE</name>
<organism evidence="10 11">
    <name type="scientific">Streptococcus rupicaprae</name>
    <dbReference type="NCBI Taxonomy" id="759619"/>
    <lineage>
        <taxon>Bacteria</taxon>
        <taxon>Bacillati</taxon>
        <taxon>Bacillota</taxon>
        <taxon>Bacilli</taxon>
        <taxon>Lactobacillales</taxon>
        <taxon>Streptococcaceae</taxon>
        <taxon>Streptococcus</taxon>
    </lineage>
</organism>
<dbReference type="Pfam" id="PF00664">
    <property type="entry name" value="ABC_membrane"/>
    <property type="match status" value="1"/>
</dbReference>
<dbReference type="Proteomes" id="UP001549122">
    <property type="component" value="Unassembled WGS sequence"/>
</dbReference>
<proteinExistence type="predicted"/>
<dbReference type="PROSITE" id="PS00211">
    <property type="entry name" value="ABC_TRANSPORTER_1"/>
    <property type="match status" value="1"/>
</dbReference>
<keyword evidence="3" id="KW-0547">Nucleotide-binding</keyword>
<evidence type="ECO:0000313" key="10">
    <source>
        <dbReference type="EMBL" id="MET3557042.1"/>
    </source>
</evidence>
<reference evidence="10 11" key="1">
    <citation type="submission" date="2024-06" db="EMBL/GenBank/DDBJ databases">
        <title>Genomic Encyclopedia of Type Strains, Phase IV (KMG-IV): sequencing the most valuable type-strain genomes for metagenomic binning, comparative biology and taxonomic classification.</title>
        <authorList>
            <person name="Goeker M."/>
        </authorList>
    </citation>
    <scope>NUCLEOTIDE SEQUENCE [LARGE SCALE GENOMIC DNA]</scope>
    <source>
        <strain evidence="10 11">DSM 28303</strain>
    </source>
</reference>
<evidence type="ECO:0000256" key="1">
    <source>
        <dbReference type="ARBA" id="ARBA00004651"/>
    </source>
</evidence>
<dbReference type="InterPro" id="IPR036640">
    <property type="entry name" value="ABC1_TM_sf"/>
</dbReference>
<keyword evidence="6 7" id="KW-0472">Membrane</keyword>
<sequence length="520" mass="58918">MKDLSDMLKQFISKKHLFFYFIFIVITWLEAVITPKLVSMIVSSFEKKNLEVLWHALLIGILGNLFIIVGLAGKRYYYARILSDFTISFKKKIFHQFLYGTKIKKDDVLSDLENDVKQLENSYLEPAVIIISSLGFTVVSIIYALVTNFSLGLIFIFFYSIPALCSGIGSKKLDKLLQEQSLSNQEYLSQATNIIDGERVIKNYQAETFFFTRFLSVLSKRIDKLIYYEKQRTTNNLIINSIDAFCSVVPLIIGGFMTYNGYLSGSVFVGIYLVSHNISYQFSELSYFINTYKSTKQLRDKYSFLLTEKAEERKNSTFSTLFPIRISDVSLALGDKIIFKNFSLDVSEGDKVAVIGPSGCGKSTLLNMIYGDVLPDSGEITFQGKVMGEKKLSHAMAYILQESFIFDGMSIEDNIALGKAKDYDRIVNILNRVGLSSLKGHILYSQNLSGGEKQRIEIARSLYHDSQLILADEVKSNLDKANAQQVSDILLQLPQTLIEVIHHYDNNTLARYDKVVDLSS</sequence>
<accession>A0ABV2FEQ6</accession>
<evidence type="ECO:0000256" key="3">
    <source>
        <dbReference type="ARBA" id="ARBA00022741"/>
    </source>
</evidence>
<evidence type="ECO:0000259" key="8">
    <source>
        <dbReference type="PROSITE" id="PS50893"/>
    </source>
</evidence>
<feature type="transmembrane region" description="Helical" evidence="7">
    <location>
        <begin position="17"/>
        <end position="33"/>
    </location>
</feature>
<dbReference type="Pfam" id="PF00005">
    <property type="entry name" value="ABC_tran"/>
    <property type="match status" value="1"/>
</dbReference>
<dbReference type="InterPro" id="IPR017871">
    <property type="entry name" value="ABC_transporter-like_CS"/>
</dbReference>